<feature type="domain" description="C2H2-type" evidence="11">
    <location>
        <begin position="111"/>
        <end position="138"/>
    </location>
</feature>
<organism evidence="12 13">
    <name type="scientific">Naja naja</name>
    <name type="common">Indian cobra</name>
    <dbReference type="NCBI Taxonomy" id="35670"/>
    <lineage>
        <taxon>Eukaryota</taxon>
        <taxon>Metazoa</taxon>
        <taxon>Chordata</taxon>
        <taxon>Craniata</taxon>
        <taxon>Vertebrata</taxon>
        <taxon>Euteleostomi</taxon>
        <taxon>Lepidosauria</taxon>
        <taxon>Squamata</taxon>
        <taxon>Bifurcata</taxon>
        <taxon>Unidentata</taxon>
        <taxon>Episquamata</taxon>
        <taxon>Toxicofera</taxon>
        <taxon>Serpentes</taxon>
        <taxon>Colubroidea</taxon>
        <taxon>Elapidae</taxon>
        <taxon>Elapinae</taxon>
        <taxon>Naja</taxon>
    </lineage>
</organism>
<proteinExistence type="predicted"/>
<feature type="compositionally biased region" description="Basic and acidic residues" evidence="10">
    <location>
        <begin position="327"/>
        <end position="340"/>
    </location>
</feature>
<dbReference type="GeneTree" id="ENSGT00940000165156"/>
<dbReference type="GO" id="GO:0005634">
    <property type="term" value="C:nucleus"/>
    <property type="evidence" value="ECO:0007669"/>
    <property type="project" value="UniProtKB-SubCell"/>
</dbReference>
<dbReference type="AlphaFoldDB" id="A0A8C6XNX1"/>
<evidence type="ECO:0000313" key="13">
    <source>
        <dbReference type="Proteomes" id="UP000694559"/>
    </source>
</evidence>
<feature type="domain" description="C2H2-type" evidence="11">
    <location>
        <begin position="139"/>
        <end position="164"/>
    </location>
</feature>
<feature type="domain" description="C2H2-type" evidence="11">
    <location>
        <begin position="165"/>
        <end position="192"/>
    </location>
</feature>
<dbReference type="GO" id="GO:0008270">
    <property type="term" value="F:zinc ion binding"/>
    <property type="evidence" value="ECO:0007669"/>
    <property type="project" value="UniProtKB-KW"/>
</dbReference>
<evidence type="ECO:0000256" key="8">
    <source>
        <dbReference type="ARBA" id="ARBA00023242"/>
    </source>
</evidence>
<dbReference type="InterPro" id="IPR013087">
    <property type="entry name" value="Znf_C2H2_type"/>
</dbReference>
<keyword evidence="5" id="KW-0862">Zinc</keyword>
<comment type="subcellular location">
    <subcellularLocation>
        <location evidence="1">Nucleus</location>
    </subcellularLocation>
</comment>
<dbReference type="FunFam" id="3.30.160.60:FF:000643">
    <property type="entry name" value="Zinc finger protein 668"/>
    <property type="match status" value="1"/>
</dbReference>
<evidence type="ECO:0000256" key="3">
    <source>
        <dbReference type="ARBA" id="ARBA00022737"/>
    </source>
</evidence>
<keyword evidence="4 9" id="KW-0863">Zinc-finger</keyword>
<feature type="domain" description="C2H2-type" evidence="11">
    <location>
        <begin position="248"/>
        <end position="275"/>
    </location>
</feature>
<dbReference type="GO" id="GO:0000978">
    <property type="term" value="F:RNA polymerase II cis-regulatory region sequence-specific DNA binding"/>
    <property type="evidence" value="ECO:0007669"/>
    <property type="project" value="TreeGrafter"/>
</dbReference>
<reference evidence="12" key="2">
    <citation type="submission" date="2025-09" db="UniProtKB">
        <authorList>
            <consortium name="Ensembl"/>
        </authorList>
    </citation>
    <scope>IDENTIFICATION</scope>
</reference>
<reference evidence="12" key="1">
    <citation type="submission" date="2025-08" db="UniProtKB">
        <authorList>
            <consortium name="Ensembl"/>
        </authorList>
    </citation>
    <scope>IDENTIFICATION</scope>
</reference>
<dbReference type="FunFam" id="3.30.160.60:FF:002343">
    <property type="entry name" value="Zinc finger protein 33A"/>
    <property type="match status" value="1"/>
</dbReference>
<dbReference type="Ensembl" id="ENSNNAT00000017140.1">
    <property type="protein sequence ID" value="ENSNNAP00000016340.1"/>
    <property type="gene ID" value="ENSNNAG00000011007.1"/>
</dbReference>
<evidence type="ECO:0000313" key="12">
    <source>
        <dbReference type="Ensembl" id="ENSNNAP00000016340.1"/>
    </source>
</evidence>
<dbReference type="FunFam" id="3.30.160.60:FF:000916">
    <property type="entry name" value="Zinc finger protein 668"/>
    <property type="match status" value="1"/>
</dbReference>
<feature type="domain" description="C2H2-type" evidence="11">
    <location>
        <begin position="276"/>
        <end position="303"/>
    </location>
</feature>
<dbReference type="PANTHER" id="PTHR23226">
    <property type="entry name" value="ZINC FINGER AND SCAN DOMAIN-CONTAINING"/>
    <property type="match status" value="1"/>
</dbReference>
<sequence>LIVGKCLLTRLNFASTSSATKQCLYQCQLCDCGKAFSWSSSLACHQRIHAAHKPYRCNLCGKGFTQLSSFQSHQRTHSGEKPFLCPQCGRMFSDPSSFRRHLRTHQGLKPYACDKCGKAFRQPADLAMHQRIHTGERPHKCLQCDKSFRASLTKHYRVHSGERPFKCSRCGKAFVVSSSLRKHERTHGNENSGDKTAPMGNQDPFLSDTLAIVVATMVPSCGECGKVFASTQELCRHERLLHPGLRPFPCPECGKGFLDLAGLRKHERIHSGVCPHACPHCSKAFLGASDLRKHLKTHVALENRSTKDTMVTATIMTYESLLPTHLHPHDNGMETNKDSPSDCLPNPLTELS</sequence>
<accession>A0A8C6XNX1</accession>
<keyword evidence="7" id="KW-0804">Transcription</keyword>
<dbReference type="Pfam" id="PF00096">
    <property type="entry name" value="zf-C2H2"/>
    <property type="match status" value="7"/>
</dbReference>
<protein>
    <recommendedName>
        <fullName evidence="11">C2H2-type domain-containing protein</fullName>
    </recommendedName>
</protein>
<dbReference type="PANTHER" id="PTHR23226:SF416">
    <property type="entry name" value="FI01424P"/>
    <property type="match status" value="1"/>
</dbReference>
<evidence type="ECO:0000256" key="2">
    <source>
        <dbReference type="ARBA" id="ARBA00022723"/>
    </source>
</evidence>
<dbReference type="FunFam" id="3.30.160.60:FF:000052">
    <property type="entry name" value="zinc finger protein 546 isoform X1"/>
    <property type="match status" value="1"/>
</dbReference>
<dbReference type="FunFam" id="3.30.160.60:FF:000495">
    <property type="entry name" value="zinc finger protein 668"/>
    <property type="match status" value="3"/>
</dbReference>
<keyword evidence="3" id="KW-0677">Repeat</keyword>
<keyword evidence="6" id="KW-0805">Transcription regulation</keyword>
<feature type="domain" description="C2H2-type" evidence="11">
    <location>
        <begin position="55"/>
        <end position="82"/>
    </location>
</feature>
<feature type="domain" description="C2H2-type" evidence="11">
    <location>
        <begin position="219"/>
        <end position="247"/>
    </location>
</feature>
<evidence type="ECO:0000256" key="4">
    <source>
        <dbReference type="ARBA" id="ARBA00022771"/>
    </source>
</evidence>
<keyword evidence="13" id="KW-1185">Reference proteome</keyword>
<dbReference type="GO" id="GO:0000981">
    <property type="term" value="F:DNA-binding transcription factor activity, RNA polymerase II-specific"/>
    <property type="evidence" value="ECO:0007669"/>
    <property type="project" value="TreeGrafter"/>
</dbReference>
<dbReference type="SUPFAM" id="SSF57667">
    <property type="entry name" value="beta-beta-alpha zinc fingers"/>
    <property type="match status" value="5"/>
</dbReference>
<dbReference type="Gene3D" id="3.30.160.60">
    <property type="entry name" value="Classic Zinc Finger"/>
    <property type="match status" value="8"/>
</dbReference>
<evidence type="ECO:0000256" key="5">
    <source>
        <dbReference type="ARBA" id="ARBA00022833"/>
    </source>
</evidence>
<dbReference type="InterPro" id="IPR036236">
    <property type="entry name" value="Znf_C2H2_sf"/>
</dbReference>
<keyword evidence="8" id="KW-0539">Nucleus</keyword>
<keyword evidence="2" id="KW-0479">Metal-binding</keyword>
<evidence type="ECO:0000256" key="9">
    <source>
        <dbReference type="PROSITE-ProRule" id="PRU00042"/>
    </source>
</evidence>
<dbReference type="PROSITE" id="PS00028">
    <property type="entry name" value="ZINC_FINGER_C2H2_1"/>
    <property type="match status" value="8"/>
</dbReference>
<evidence type="ECO:0000256" key="1">
    <source>
        <dbReference type="ARBA" id="ARBA00004123"/>
    </source>
</evidence>
<evidence type="ECO:0000259" key="11">
    <source>
        <dbReference type="PROSITE" id="PS50157"/>
    </source>
</evidence>
<evidence type="ECO:0000256" key="10">
    <source>
        <dbReference type="SAM" id="MobiDB-lite"/>
    </source>
</evidence>
<evidence type="ECO:0000256" key="7">
    <source>
        <dbReference type="ARBA" id="ARBA00023163"/>
    </source>
</evidence>
<evidence type="ECO:0000256" key="6">
    <source>
        <dbReference type="ARBA" id="ARBA00023015"/>
    </source>
</evidence>
<dbReference type="OrthoDB" id="654211at2759"/>
<feature type="region of interest" description="Disordered" evidence="10">
    <location>
        <begin position="326"/>
        <end position="352"/>
    </location>
</feature>
<dbReference type="FunFam" id="3.30.160.60:FF:001311">
    <property type="entry name" value="Zinc finger protein 668"/>
    <property type="match status" value="1"/>
</dbReference>
<feature type="domain" description="C2H2-type" evidence="11">
    <location>
        <begin position="25"/>
        <end position="54"/>
    </location>
</feature>
<dbReference type="Proteomes" id="UP000694559">
    <property type="component" value="Unplaced"/>
</dbReference>
<dbReference type="SMART" id="SM00355">
    <property type="entry name" value="ZnF_C2H2"/>
    <property type="match status" value="9"/>
</dbReference>
<dbReference type="PROSITE" id="PS50157">
    <property type="entry name" value="ZINC_FINGER_C2H2_2"/>
    <property type="match status" value="9"/>
</dbReference>
<feature type="domain" description="C2H2-type" evidence="11">
    <location>
        <begin position="83"/>
        <end position="110"/>
    </location>
</feature>
<dbReference type="OMA" id="HDNGMET"/>
<name>A0A8C6XNX1_NAJNA</name>
<feature type="region of interest" description="Disordered" evidence="10">
    <location>
        <begin position="181"/>
        <end position="201"/>
    </location>
</feature>